<keyword evidence="5 7" id="KW-0648">Protein biosynthesis</keyword>
<organism evidence="10 11">
    <name type="scientific">Candidatus Jorgensenbacteria bacterium GW2011_GWA2_45_13</name>
    <dbReference type="NCBI Taxonomy" id="1618662"/>
    <lineage>
        <taxon>Bacteria</taxon>
        <taxon>Candidatus Joergenseniibacteriota</taxon>
    </lineage>
</organism>
<evidence type="ECO:0000313" key="10">
    <source>
        <dbReference type="EMBL" id="KKT92219.1"/>
    </source>
</evidence>
<dbReference type="Pfam" id="PF19303">
    <property type="entry name" value="Anticodon_3"/>
    <property type="match status" value="1"/>
</dbReference>
<dbReference type="InterPro" id="IPR014729">
    <property type="entry name" value="Rossmann-like_a/b/a_fold"/>
</dbReference>
<dbReference type="SUPFAM" id="SSF52374">
    <property type="entry name" value="Nucleotidylyl transferase"/>
    <property type="match status" value="1"/>
</dbReference>
<name>A0A0G1P764_9BACT</name>
<dbReference type="PANTHER" id="PTHR43326:SF1">
    <property type="entry name" value="METHIONINE--TRNA LIGASE, MITOCHONDRIAL"/>
    <property type="match status" value="1"/>
</dbReference>
<gene>
    <name evidence="10" type="ORF">UW92_C0004G0002</name>
</gene>
<dbReference type="InterPro" id="IPR041872">
    <property type="entry name" value="Anticodon_Met"/>
</dbReference>
<dbReference type="EC" id="6.1.1.10" evidence="1"/>
<dbReference type="Gene3D" id="1.10.730.10">
    <property type="entry name" value="Isoleucyl-tRNA Synthetase, Domain 1"/>
    <property type="match status" value="1"/>
</dbReference>
<dbReference type="GO" id="GO:0004825">
    <property type="term" value="F:methionine-tRNA ligase activity"/>
    <property type="evidence" value="ECO:0007669"/>
    <property type="project" value="UniProtKB-EC"/>
</dbReference>
<accession>A0A0G1P764</accession>
<protein>
    <recommendedName>
        <fullName evidence="1">methionine--tRNA ligase</fullName>
        <ecNumber evidence="1">6.1.1.10</ecNumber>
    </recommendedName>
</protein>
<evidence type="ECO:0000256" key="5">
    <source>
        <dbReference type="ARBA" id="ARBA00022917"/>
    </source>
</evidence>
<dbReference type="Proteomes" id="UP000033966">
    <property type="component" value="Unassembled WGS sequence"/>
</dbReference>
<dbReference type="SUPFAM" id="SSF47323">
    <property type="entry name" value="Anticodon-binding domain of a subclass of class I aminoacyl-tRNA synthetases"/>
    <property type="match status" value="1"/>
</dbReference>
<evidence type="ECO:0000256" key="1">
    <source>
        <dbReference type="ARBA" id="ARBA00012838"/>
    </source>
</evidence>
<reference evidence="10 11" key="1">
    <citation type="journal article" date="2015" name="Nature">
        <title>rRNA introns, odd ribosomes, and small enigmatic genomes across a large radiation of phyla.</title>
        <authorList>
            <person name="Brown C.T."/>
            <person name="Hug L.A."/>
            <person name="Thomas B.C."/>
            <person name="Sharon I."/>
            <person name="Castelle C.J."/>
            <person name="Singh A."/>
            <person name="Wilkins M.J."/>
            <person name="Williams K.H."/>
            <person name="Banfield J.F."/>
        </authorList>
    </citation>
    <scope>NUCLEOTIDE SEQUENCE [LARGE SCALE GENOMIC DNA]</scope>
</reference>
<evidence type="ECO:0000256" key="3">
    <source>
        <dbReference type="ARBA" id="ARBA00022741"/>
    </source>
</evidence>
<dbReference type="Gene3D" id="2.170.220.10">
    <property type="match status" value="1"/>
</dbReference>
<comment type="similarity">
    <text evidence="7">Belongs to the class-I aminoacyl-tRNA synthetase family.</text>
</comment>
<dbReference type="InterPro" id="IPR023457">
    <property type="entry name" value="Met-tRNA_synth_2"/>
</dbReference>
<evidence type="ECO:0000259" key="9">
    <source>
        <dbReference type="Pfam" id="PF19303"/>
    </source>
</evidence>
<evidence type="ECO:0000256" key="6">
    <source>
        <dbReference type="ARBA" id="ARBA00023146"/>
    </source>
</evidence>
<dbReference type="EMBL" id="LCKF01000004">
    <property type="protein sequence ID" value="KKT92219.1"/>
    <property type="molecule type" value="Genomic_DNA"/>
</dbReference>
<evidence type="ECO:0000313" key="11">
    <source>
        <dbReference type="Proteomes" id="UP000033966"/>
    </source>
</evidence>
<proteinExistence type="inferred from homology"/>
<keyword evidence="3 7" id="KW-0547">Nucleotide-binding</keyword>
<keyword evidence="4 7" id="KW-0067">ATP-binding</keyword>
<dbReference type="CDD" id="cd07957">
    <property type="entry name" value="Anticodon_Ia_Met"/>
    <property type="match status" value="1"/>
</dbReference>
<keyword evidence="2 7" id="KW-0436">Ligase</keyword>
<evidence type="ECO:0000256" key="4">
    <source>
        <dbReference type="ARBA" id="ARBA00022840"/>
    </source>
</evidence>
<evidence type="ECO:0000259" key="8">
    <source>
        <dbReference type="Pfam" id="PF09334"/>
    </source>
</evidence>
<dbReference type="Pfam" id="PF09334">
    <property type="entry name" value="tRNA-synt_1g"/>
    <property type="match status" value="1"/>
</dbReference>
<dbReference type="CDD" id="cd00814">
    <property type="entry name" value="MetRS_core"/>
    <property type="match status" value="1"/>
</dbReference>
<dbReference type="Gene3D" id="3.40.50.620">
    <property type="entry name" value="HUPs"/>
    <property type="match status" value="1"/>
</dbReference>
<comment type="caution">
    <text evidence="10">The sequence shown here is derived from an EMBL/GenBank/DDBJ whole genome shotgun (WGS) entry which is preliminary data.</text>
</comment>
<dbReference type="InterPro" id="IPR033911">
    <property type="entry name" value="MetRS_core"/>
</dbReference>
<dbReference type="GO" id="GO:0006431">
    <property type="term" value="P:methionyl-tRNA aminoacylation"/>
    <property type="evidence" value="ECO:0007669"/>
    <property type="project" value="InterPro"/>
</dbReference>
<dbReference type="PRINTS" id="PR01041">
    <property type="entry name" value="TRNASYNTHMET"/>
</dbReference>
<feature type="domain" description="Methionyl-tRNA synthetase anticodon-binding" evidence="9">
    <location>
        <begin position="392"/>
        <end position="472"/>
    </location>
</feature>
<dbReference type="AlphaFoldDB" id="A0A0G1P764"/>
<dbReference type="InterPro" id="IPR015413">
    <property type="entry name" value="Methionyl/Leucyl_tRNA_Synth"/>
</dbReference>
<dbReference type="PANTHER" id="PTHR43326">
    <property type="entry name" value="METHIONYL-TRNA SYNTHETASE"/>
    <property type="match status" value="1"/>
</dbReference>
<evidence type="ECO:0000256" key="2">
    <source>
        <dbReference type="ARBA" id="ARBA00022598"/>
    </source>
</evidence>
<dbReference type="GO" id="GO:0005524">
    <property type="term" value="F:ATP binding"/>
    <property type="evidence" value="ECO:0007669"/>
    <property type="project" value="UniProtKB-KW"/>
</dbReference>
<sequence>MEPKKKFYITTTLPYVNAAPHIGFALEIVQADIIARYHREFLGEDVVFNTGTDEHGVKIYRKALEEKKDPHGYVDEYAAKFDFLKQGLNLSYTDFIRTTDPHHMTSAQEFWKRCMANGDIEKKLYKVKYCVGCELEKTDSELTDGKCPIHPNLEIEEIEEENYFFKFSKYQKLLLELYEKYPDFVTPDWRLKEIRNFVTAGLQDFSISRLKEKMPWGVPVPGDENHVMYVWFDALVNYISTLGWFEDEKKFEDFWGTKEEPKAVQIAGKDNLRQQSAMWQAMLMSAGLPPSRKILIHGFIESGGQKMSKSLGNVVDPFDIIKEYGTDALRYWLAREISTFEDGDFTEERFKGAYNSGLANGLGNLVSRVLTMAKNYSVTVKDEIKGQVADDERYRDYMDRFDIQRATDVVWERIQIADKFIQEREPFKKIKTDPDAAKADVKELLRSLFEIAYLLRPILPETSEKIATAIANFENIPVLFPRKV</sequence>
<feature type="domain" description="Methionyl/Leucyl tRNA synthetase" evidence="8">
    <location>
        <begin position="142"/>
        <end position="370"/>
    </location>
</feature>
<dbReference type="PATRIC" id="fig|1618662.3.peg.123"/>
<dbReference type="InterPro" id="IPR009080">
    <property type="entry name" value="tRNAsynth_Ia_anticodon-bd"/>
</dbReference>
<keyword evidence="6 7" id="KW-0030">Aminoacyl-tRNA synthetase</keyword>
<evidence type="ECO:0000256" key="7">
    <source>
        <dbReference type="RuleBase" id="RU363039"/>
    </source>
</evidence>